<comment type="caution">
    <text evidence="2">The sequence shown here is derived from an EMBL/GenBank/DDBJ whole genome shotgun (WGS) entry which is preliminary data.</text>
</comment>
<gene>
    <name evidence="2" type="ORF">PsYK624_120800</name>
</gene>
<feature type="region of interest" description="Disordered" evidence="1">
    <location>
        <begin position="19"/>
        <end position="39"/>
    </location>
</feature>
<sequence>MYATVDYPACAQQRIGWKREMSGGGGHRKGRRDSERRCRLRPAQGVALSKRGGRRRWAAYFSPWAGGVADSDLWKPSAGSCQAPK</sequence>
<proteinExistence type="predicted"/>
<dbReference type="AlphaFoldDB" id="A0A9P3LIP5"/>
<reference evidence="2 3" key="1">
    <citation type="submission" date="2021-08" db="EMBL/GenBank/DDBJ databases">
        <title>Draft Genome Sequence of Phanerochaete sordida strain YK-624.</title>
        <authorList>
            <person name="Mori T."/>
            <person name="Dohra H."/>
            <person name="Suzuki T."/>
            <person name="Kawagishi H."/>
            <person name="Hirai H."/>
        </authorList>
    </citation>
    <scope>NUCLEOTIDE SEQUENCE [LARGE SCALE GENOMIC DNA]</scope>
    <source>
        <strain evidence="2 3">YK-624</strain>
    </source>
</reference>
<dbReference type="Proteomes" id="UP000703269">
    <property type="component" value="Unassembled WGS sequence"/>
</dbReference>
<dbReference type="EMBL" id="BPQB01000053">
    <property type="protein sequence ID" value="GJE95889.1"/>
    <property type="molecule type" value="Genomic_DNA"/>
</dbReference>
<organism evidence="2 3">
    <name type="scientific">Phanerochaete sordida</name>
    <dbReference type="NCBI Taxonomy" id="48140"/>
    <lineage>
        <taxon>Eukaryota</taxon>
        <taxon>Fungi</taxon>
        <taxon>Dikarya</taxon>
        <taxon>Basidiomycota</taxon>
        <taxon>Agaricomycotina</taxon>
        <taxon>Agaricomycetes</taxon>
        <taxon>Polyporales</taxon>
        <taxon>Phanerochaetaceae</taxon>
        <taxon>Phanerochaete</taxon>
    </lineage>
</organism>
<keyword evidence="3" id="KW-1185">Reference proteome</keyword>
<protein>
    <submittedName>
        <fullName evidence="2">Uncharacterized protein</fullName>
    </submittedName>
</protein>
<evidence type="ECO:0000313" key="2">
    <source>
        <dbReference type="EMBL" id="GJE95889.1"/>
    </source>
</evidence>
<evidence type="ECO:0000313" key="3">
    <source>
        <dbReference type="Proteomes" id="UP000703269"/>
    </source>
</evidence>
<evidence type="ECO:0000256" key="1">
    <source>
        <dbReference type="SAM" id="MobiDB-lite"/>
    </source>
</evidence>
<name>A0A9P3LIP5_9APHY</name>
<accession>A0A9P3LIP5</accession>